<dbReference type="PANTHER" id="PTHR32322:SF2">
    <property type="entry name" value="EAMA DOMAIN-CONTAINING PROTEIN"/>
    <property type="match status" value="1"/>
</dbReference>
<evidence type="ECO:0000313" key="9">
    <source>
        <dbReference type="Proteomes" id="UP001562065"/>
    </source>
</evidence>
<dbReference type="Pfam" id="PF00892">
    <property type="entry name" value="EamA"/>
    <property type="match status" value="2"/>
</dbReference>
<dbReference type="InterPro" id="IPR037185">
    <property type="entry name" value="EmrE-like"/>
</dbReference>
<dbReference type="RefSeq" id="WP_369454465.1">
    <property type="nucleotide sequence ID" value="NZ_JBGCUO010000001.1"/>
</dbReference>
<dbReference type="SUPFAM" id="SSF103481">
    <property type="entry name" value="Multidrug resistance efflux transporter EmrE"/>
    <property type="match status" value="2"/>
</dbReference>
<dbReference type="Proteomes" id="UP001562065">
    <property type="component" value="Unassembled WGS sequence"/>
</dbReference>
<accession>A0ABV4AHT8</accession>
<feature type="domain" description="EamA" evidence="7">
    <location>
        <begin position="149"/>
        <end position="279"/>
    </location>
</feature>
<sequence>MATVLSYLMVILVWTTTPLTIKWSAEAGAPLGALMLRMALAAVLCAGLLWLRGGRLDWSRRATLGYVAALPGIFVSMMLSYLAARQLPSGLISVMFGLAPLLSGILLQCLPGSVRLQWPHWLACVLGFCGLALVFHDSLRADAALLVPLLMMLASVTCFAASAIAVQRVGSGQPPLNQTFGSLVLAAPLFMLVWWVSGEPLSIPLTVRGSWSVLYLAVIGSLVGLLCYYFILTRLSVATVSLVTFITPVLAVAVGVAFNNEQFGSGLWGGVALILLSLATYLLGDLRRRRRHRAALAG</sequence>
<gene>
    <name evidence="8" type="ORF">AB5I84_03535</name>
</gene>
<feature type="transmembrane region" description="Helical" evidence="6">
    <location>
        <begin position="34"/>
        <end position="51"/>
    </location>
</feature>
<feature type="transmembrane region" description="Helical" evidence="6">
    <location>
        <begin position="121"/>
        <end position="139"/>
    </location>
</feature>
<comment type="similarity">
    <text evidence="2">Belongs to the EamA transporter family.</text>
</comment>
<dbReference type="PANTHER" id="PTHR32322">
    <property type="entry name" value="INNER MEMBRANE TRANSPORTER"/>
    <property type="match status" value="1"/>
</dbReference>
<feature type="transmembrane region" description="Helical" evidence="6">
    <location>
        <begin position="90"/>
        <end position="109"/>
    </location>
</feature>
<evidence type="ECO:0000256" key="6">
    <source>
        <dbReference type="SAM" id="Phobius"/>
    </source>
</evidence>
<feature type="domain" description="EamA" evidence="7">
    <location>
        <begin position="4"/>
        <end position="135"/>
    </location>
</feature>
<feature type="transmembrane region" description="Helical" evidence="6">
    <location>
        <begin position="238"/>
        <end position="259"/>
    </location>
</feature>
<keyword evidence="3 6" id="KW-0812">Transmembrane</keyword>
<keyword evidence="5 6" id="KW-0472">Membrane</keyword>
<name>A0ABV4AHT8_9GAMM</name>
<organism evidence="8 9">
    <name type="scientific">Isoalcanivorax beigongshangi</name>
    <dbReference type="NCBI Taxonomy" id="3238810"/>
    <lineage>
        <taxon>Bacteria</taxon>
        <taxon>Pseudomonadati</taxon>
        <taxon>Pseudomonadota</taxon>
        <taxon>Gammaproteobacteria</taxon>
        <taxon>Oceanospirillales</taxon>
        <taxon>Alcanivoracaceae</taxon>
        <taxon>Isoalcanivorax</taxon>
    </lineage>
</organism>
<dbReference type="InterPro" id="IPR000620">
    <property type="entry name" value="EamA_dom"/>
</dbReference>
<keyword evidence="4 6" id="KW-1133">Transmembrane helix</keyword>
<proteinExistence type="inferred from homology"/>
<protein>
    <submittedName>
        <fullName evidence="8">DMT family transporter</fullName>
    </submittedName>
</protein>
<feature type="transmembrane region" description="Helical" evidence="6">
    <location>
        <begin position="209"/>
        <end position="231"/>
    </location>
</feature>
<keyword evidence="9" id="KW-1185">Reference proteome</keyword>
<evidence type="ECO:0000313" key="8">
    <source>
        <dbReference type="EMBL" id="MEY1661215.1"/>
    </source>
</evidence>
<feature type="transmembrane region" description="Helical" evidence="6">
    <location>
        <begin position="265"/>
        <end position="283"/>
    </location>
</feature>
<feature type="transmembrane region" description="Helical" evidence="6">
    <location>
        <begin position="178"/>
        <end position="197"/>
    </location>
</feature>
<dbReference type="InterPro" id="IPR050638">
    <property type="entry name" value="AA-Vitamin_Transporters"/>
</dbReference>
<dbReference type="EMBL" id="JBGCUO010000001">
    <property type="protein sequence ID" value="MEY1661215.1"/>
    <property type="molecule type" value="Genomic_DNA"/>
</dbReference>
<reference evidence="8 9" key="1">
    <citation type="submission" date="2024-07" db="EMBL/GenBank/DDBJ databases">
        <authorList>
            <person name="Ren Q."/>
        </authorList>
    </citation>
    <scope>NUCLEOTIDE SEQUENCE [LARGE SCALE GENOMIC DNA]</scope>
    <source>
        <strain evidence="8 9">REN37</strain>
    </source>
</reference>
<evidence type="ECO:0000256" key="3">
    <source>
        <dbReference type="ARBA" id="ARBA00022692"/>
    </source>
</evidence>
<comment type="caution">
    <text evidence="8">The sequence shown here is derived from an EMBL/GenBank/DDBJ whole genome shotgun (WGS) entry which is preliminary data.</text>
</comment>
<comment type="subcellular location">
    <subcellularLocation>
        <location evidence="1">Membrane</location>
        <topology evidence="1">Multi-pass membrane protein</topology>
    </subcellularLocation>
</comment>
<evidence type="ECO:0000259" key="7">
    <source>
        <dbReference type="Pfam" id="PF00892"/>
    </source>
</evidence>
<feature type="transmembrane region" description="Helical" evidence="6">
    <location>
        <begin position="63"/>
        <end position="84"/>
    </location>
</feature>
<evidence type="ECO:0000256" key="2">
    <source>
        <dbReference type="ARBA" id="ARBA00007362"/>
    </source>
</evidence>
<feature type="transmembrane region" description="Helical" evidence="6">
    <location>
        <begin position="145"/>
        <end position="166"/>
    </location>
</feature>
<evidence type="ECO:0000256" key="1">
    <source>
        <dbReference type="ARBA" id="ARBA00004141"/>
    </source>
</evidence>
<evidence type="ECO:0000256" key="4">
    <source>
        <dbReference type="ARBA" id="ARBA00022989"/>
    </source>
</evidence>
<evidence type="ECO:0000256" key="5">
    <source>
        <dbReference type="ARBA" id="ARBA00023136"/>
    </source>
</evidence>